<feature type="compositionally biased region" description="Polar residues" evidence="9">
    <location>
        <begin position="1"/>
        <end position="15"/>
    </location>
</feature>
<feature type="region of interest" description="Disordered" evidence="9">
    <location>
        <begin position="1220"/>
        <end position="1535"/>
    </location>
</feature>
<keyword evidence="2" id="KW-0813">Transport</keyword>
<evidence type="ECO:0000313" key="11">
    <source>
        <dbReference type="EMBL" id="PFH32048.1"/>
    </source>
</evidence>
<feature type="transmembrane region" description="Helical" evidence="10">
    <location>
        <begin position="823"/>
        <end position="843"/>
    </location>
</feature>
<feature type="compositionally biased region" description="Basic residues" evidence="9">
    <location>
        <begin position="1230"/>
        <end position="1242"/>
    </location>
</feature>
<feature type="transmembrane region" description="Helical" evidence="10">
    <location>
        <begin position="663"/>
        <end position="686"/>
    </location>
</feature>
<dbReference type="RefSeq" id="XP_029216057.1">
    <property type="nucleotide sequence ID" value="XM_029360698.1"/>
</dbReference>
<feature type="compositionally biased region" description="Basic residues" evidence="9">
    <location>
        <begin position="1375"/>
        <end position="1384"/>
    </location>
</feature>
<feature type="region of interest" description="Disordered" evidence="9">
    <location>
        <begin position="955"/>
        <end position="1038"/>
    </location>
</feature>
<feature type="transmembrane region" description="Helical" evidence="10">
    <location>
        <begin position="602"/>
        <end position="624"/>
    </location>
</feature>
<keyword evidence="7 10" id="KW-0472">Membrane</keyword>
<dbReference type="KEGG" id="bbes:BESB_019890"/>
<feature type="compositionally biased region" description="Low complexity" evidence="9">
    <location>
        <begin position="1441"/>
        <end position="1458"/>
    </location>
</feature>
<feature type="compositionally biased region" description="Low complexity" evidence="9">
    <location>
        <begin position="1471"/>
        <end position="1482"/>
    </location>
</feature>
<keyword evidence="5 10" id="KW-1133">Transmembrane helix</keyword>
<keyword evidence="3 10" id="KW-0812">Transmembrane</keyword>
<feature type="transmembrane region" description="Helical" evidence="10">
    <location>
        <begin position="573"/>
        <end position="596"/>
    </location>
</feature>
<evidence type="ECO:0000256" key="7">
    <source>
        <dbReference type="ARBA" id="ARBA00023136"/>
    </source>
</evidence>
<feature type="transmembrane region" description="Helical" evidence="10">
    <location>
        <begin position="707"/>
        <end position="731"/>
    </location>
</feature>
<comment type="caution">
    <text evidence="11">The sequence shown here is derived from an EMBL/GenBank/DDBJ whole genome shotgun (WGS) entry which is preliminary data.</text>
</comment>
<reference evidence="11 12" key="1">
    <citation type="submission" date="2017-09" db="EMBL/GenBank/DDBJ databases">
        <title>Genome sequencing of Besnoitia besnoiti strain Bb-Ger1.</title>
        <authorList>
            <person name="Schares G."/>
            <person name="Venepally P."/>
            <person name="Lorenzi H.A."/>
        </authorList>
    </citation>
    <scope>NUCLEOTIDE SEQUENCE [LARGE SCALE GENOMIC DNA]</scope>
    <source>
        <strain evidence="11 12">Bb-Ger1</strain>
    </source>
</reference>
<dbReference type="PANTHER" id="PTHR45720">
    <property type="entry name" value="CHLORIDE CHANNEL PROTEIN 2"/>
    <property type="match status" value="1"/>
</dbReference>
<protein>
    <submittedName>
        <fullName evidence="11">Chloride transporter, chloride channel (ClC) family protein</fullName>
    </submittedName>
</protein>
<dbReference type="STRING" id="94643.A0A2A9M0C4"/>
<feature type="transmembrane region" description="Helical" evidence="10">
    <location>
        <begin position="798"/>
        <end position="817"/>
    </location>
</feature>
<dbReference type="Gene3D" id="3.10.580.10">
    <property type="entry name" value="CBS-domain"/>
    <property type="match status" value="1"/>
</dbReference>
<evidence type="ECO:0000313" key="12">
    <source>
        <dbReference type="Proteomes" id="UP000224006"/>
    </source>
</evidence>
<dbReference type="GeneID" id="40307050"/>
<feature type="region of interest" description="Disordered" evidence="9">
    <location>
        <begin position="86"/>
        <end position="112"/>
    </location>
</feature>
<evidence type="ECO:0000256" key="9">
    <source>
        <dbReference type="SAM" id="MobiDB-lite"/>
    </source>
</evidence>
<dbReference type="EMBL" id="NWUJ01000012">
    <property type="protein sequence ID" value="PFH32048.1"/>
    <property type="molecule type" value="Genomic_DNA"/>
</dbReference>
<dbReference type="InterPro" id="IPR046342">
    <property type="entry name" value="CBS_dom_sf"/>
</dbReference>
<comment type="subcellular location">
    <subcellularLocation>
        <location evidence="1">Membrane</location>
        <topology evidence="1">Multi-pass membrane protein</topology>
    </subcellularLocation>
</comment>
<dbReference type="InterPro" id="IPR050970">
    <property type="entry name" value="Cl_channel_volt-gated"/>
</dbReference>
<evidence type="ECO:0000256" key="5">
    <source>
        <dbReference type="ARBA" id="ARBA00022989"/>
    </source>
</evidence>
<keyword evidence="4" id="KW-0677">Repeat</keyword>
<feature type="transmembrane region" description="Helical" evidence="10">
    <location>
        <begin position="751"/>
        <end position="771"/>
    </location>
</feature>
<feature type="region of interest" description="Disordered" evidence="9">
    <location>
        <begin position="278"/>
        <end position="300"/>
    </location>
</feature>
<dbReference type="SUPFAM" id="SSF81340">
    <property type="entry name" value="Clc chloride channel"/>
    <property type="match status" value="1"/>
</dbReference>
<evidence type="ECO:0000256" key="8">
    <source>
        <dbReference type="ARBA" id="ARBA00023214"/>
    </source>
</evidence>
<dbReference type="Pfam" id="PF00654">
    <property type="entry name" value="Voltage_CLC"/>
    <property type="match status" value="1"/>
</dbReference>
<feature type="transmembrane region" description="Helical" evidence="10">
    <location>
        <begin position="636"/>
        <end position="657"/>
    </location>
</feature>
<organism evidence="11 12">
    <name type="scientific">Besnoitia besnoiti</name>
    <name type="common">Apicomplexan protozoan</name>
    <dbReference type="NCBI Taxonomy" id="94643"/>
    <lineage>
        <taxon>Eukaryota</taxon>
        <taxon>Sar</taxon>
        <taxon>Alveolata</taxon>
        <taxon>Apicomplexa</taxon>
        <taxon>Conoidasida</taxon>
        <taxon>Coccidia</taxon>
        <taxon>Eucoccidiorida</taxon>
        <taxon>Eimeriorina</taxon>
        <taxon>Sarcocystidae</taxon>
        <taxon>Besnoitia</taxon>
    </lineage>
</organism>
<feature type="transmembrane region" description="Helical" evidence="10">
    <location>
        <begin position="891"/>
        <end position="916"/>
    </location>
</feature>
<evidence type="ECO:0000256" key="1">
    <source>
        <dbReference type="ARBA" id="ARBA00004141"/>
    </source>
</evidence>
<dbReference type="GO" id="GO:0016020">
    <property type="term" value="C:membrane"/>
    <property type="evidence" value="ECO:0007669"/>
    <property type="project" value="UniProtKB-SubCell"/>
</dbReference>
<feature type="region of interest" description="Disordered" evidence="9">
    <location>
        <begin position="1"/>
        <end position="55"/>
    </location>
</feature>
<dbReference type="PANTHER" id="PTHR45720:SF10">
    <property type="entry name" value="CHLORIDE CHANNEL PROTEIN 2"/>
    <property type="match status" value="1"/>
</dbReference>
<sequence>MTISSQNSREPTSSPDHGVSRELPLLEKADAPGADSRVSASFCPDSPSRGSRAVAPCRQPCSSAYLKLPTPSSQCSFSSSASFLPHPQAAAASRGRRKSPPRVLRPPPSSFSRWRVPHTRLRDELQQPRHLPFFLWHDGDGGAACAAGSGSANASHPGAREQEASFFPLRLEMGFDVDAPAPCSPALIPVTSSYVSGLSGADEGCGIHRSRFRLFGWQAEEGAGERRRSLDTVPPLAFPARAADAHAGGFTAGGRRSKSSRRLSNIYQRLTLDAGFSDDSATGLSPRLSGEEGEGGARKAGGGRVFLRRLLRLRHGAAFGGTLRTESRESAAHVTQAGWTGWFSGLIFGRTPEASSPASLRTQLANMCSQCSRVWRSLSTDRYSGAHALSVNIVDLYAAYDEVHEAPHSANPRAEVATARSPRSAAGHADPAARAAGSHSPEEDSMPLSPEGKTPSAGSRPVGGPRGLCAGGRRCLLDGRALPGGESVSFWMALVFIGVLTALVSYFLDWVVDFVLLPLQENSIQRHSYAAILAYSVACAVVAAGCCLLVPQSQGSGIPELRTILSGSFIPRFFSFPTFFARCIGLLSCICGGLSVGKEGPFVHLSSIIATQLCRLVPCFRALVDSPSKLLSVLDVAVAAGVTATFGTPFGGVLFSIEVTATFFLVHALWKSYFCCIFCVLTFRLLHETFSPIEQLYQGAQLPAFDLSWEILNFALLGAICGCLGGTFVWSASKVLQLARRHAYTTGLRKIFFVCAVMLLLNLISNHSVVLKSEDRLKLGEFFDVENLNRDRWGCHELLSLALFAVFKFAATILSVACPVPAGVFTPIFVCGAALGRLYGSVLHRFRPSLSSPAAYALVGAASLAAGTTRTISVSVIVFELTGKLSHMIPVLLSVLMAYGVNSFFTISVYDVMLLIKDLPYVPKLKSKYAYNLQAKDIVAAAAYSRSQAAWRARRGEERRGWRSTGAVELQDVGGSGPGKAGAPQPNICGATSPPHAWRHDEAQREGCRRDSADSCGAEKTDKGAKDRAAAARRREDQAATRLDFVTASAGSASGVPAIQRGQRRVGCQGQGFLSPRQNEESSVIQVEEDVRQGERGFALSDVFVPPAEQDEEAETFVVALDKENGTVLDLILCRLLYSGVAVPVVSSVARPRVDGALSLAALDGYLSSLRLSFSATAPSPSSLAFSPLARSHSRYVGALLQKRKRNSLKKLGKKVRKLLLSPGSAPRHATPRRRRLRRRRRDSLGEESEGGGDAPVASADDRWGCGQSLDREWQGETEGGDERKTEEARTYELSPDRDEAEDCEGELLQPAGDGEADGSEKRENSSISDVYEAADESEGEGEDTKPRSDLIRRSVSPPEEARLSRGAEEDSGYQKRKRRSCGRRQREATSGRMSPSRPPSAQSCRAARRGAPTFLAASPSPPESSFSMASSELRNGSQASLCLNSAGSSSSSLGGMSVFHQTHPDAASLRPRSPGRSPPGRDNASSSRGDPVCRRAGLRRETPENRNHVDRQATEGDAESGERGGFRKAPTREDEENARALDALVWRVLGHMLCVCSPSEMLYLDSLPIDWGRLEIDAAPLCVLPETPVSKIHFMFTMLFLGQVFVSDNEGLLVGVITKQSLLHADNAVHSSLGGSRTRRSSSGPVWETFQLFTLLKGEVARLFSLELRGHGGGQGEEAHARAGTEAVRVSYARGRE</sequence>
<dbReference type="InterPro" id="IPR001807">
    <property type="entry name" value="ClC"/>
</dbReference>
<accession>A0A2A9M0C4</accession>
<proteinExistence type="predicted"/>
<feature type="compositionally biased region" description="Basic and acidic residues" evidence="9">
    <location>
        <begin position="1499"/>
        <end position="1526"/>
    </location>
</feature>
<evidence type="ECO:0000256" key="2">
    <source>
        <dbReference type="ARBA" id="ARBA00022448"/>
    </source>
</evidence>
<feature type="compositionally biased region" description="Basic and acidic residues" evidence="9">
    <location>
        <begin position="1260"/>
        <end position="1298"/>
    </location>
</feature>
<keyword evidence="6" id="KW-0406">Ion transport</keyword>
<evidence type="ECO:0000256" key="4">
    <source>
        <dbReference type="ARBA" id="ARBA00022737"/>
    </source>
</evidence>
<name>A0A2A9M0C4_BESBE</name>
<feature type="transmembrane region" description="Helical" evidence="10">
    <location>
        <begin position="528"/>
        <end position="552"/>
    </location>
</feature>
<feature type="transmembrane region" description="Helical" evidence="10">
    <location>
        <begin position="488"/>
        <end position="508"/>
    </location>
</feature>
<evidence type="ECO:0000256" key="3">
    <source>
        <dbReference type="ARBA" id="ARBA00022692"/>
    </source>
</evidence>
<feature type="compositionally biased region" description="Basic and acidic residues" evidence="9">
    <location>
        <begin position="18"/>
        <end position="30"/>
    </location>
</feature>
<feature type="compositionally biased region" description="Basic and acidic residues" evidence="9">
    <location>
        <begin position="998"/>
        <end position="1038"/>
    </location>
</feature>
<feature type="transmembrane region" description="Helical" evidence="10">
    <location>
        <begin position="855"/>
        <end position="879"/>
    </location>
</feature>
<dbReference type="PRINTS" id="PR00762">
    <property type="entry name" value="CLCHANNEL"/>
</dbReference>
<dbReference type="SUPFAM" id="SSF54631">
    <property type="entry name" value="CBS-domain pair"/>
    <property type="match status" value="1"/>
</dbReference>
<evidence type="ECO:0000256" key="10">
    <source>
        <dbReference type="SAM" id="Phobius"/>
    </source>
</evidence>
<keyword evidence="12" id="KW-1185">Reference proteome</keyword>
<evidence type="ECO:0000256" key="6">
    <source>
        <dbReference type="ARBA" id="ARBA00023065"/>
    </source>
</evidence>
<dbReference type="GO" id="GO:0005247">
    <property type="term" value="F:voltage-gated chloride channel activity"/>
    <property type="evidence" value="ECO:0007669"/>
    <property type="project" value="TreeGrafter"/>
</dbReference>
<dbReference type="InterPro" id="IPR014743">
    <property type="entry name" value="Cl-channel_core"/>
</dbReference>
<dbReference type="VEuPathDB" id="ToxoDB:BESB_019890"/>
<feature type="compositionally biased region" description="Basic and acidic residues" evidence="9">
    <location>
        <begin position="1343"/>
        <end position="1353"/>
    </location>
</feature>
<feature type="compositionally biased region" description="Acidic residues" evidence="9">
    <location>
        <begin position="1333"/>
        <end position="1342"/>
    </location>
</feature>
<keyword evidence="8" id="KW-0868">Chloride</keyword>
<feature type="compositionally biased region" description="Low complexity" evidence="9">
    <location>
        <begin position="422"/>
        <end position="439"/>
    </location>
</feature>
<feature type="compositionally biased region" description="Basic and acidic residues" evidence="9">
    <location>
        <begin position="1360"/>
        <end position="1369"/>
    </location>
</feature>
<dbReference type="Proteomes" id="UP000224006">
    <property type="component" value="Chromosome XI"/>
</dbReference>
<gene>
    <name evidence="11" type="ORF">BESB_019890</name>
</gene>
<feature type="region of interest" description="Disordered" evidence="9">
    <location>
        <begin position="408"/>
        <end position="465"/>
    </location>
</feature>
<dbReference type="Gene3D" id="1.10.3080.10">
    <property type="entry name" value="Clc chloride channel"/>
    <property type="match status" value="1"/>
</dbReference>
<dbReference type="OrthoDB" id="44789at2759"/>